<dbReference type="InterPro" id="IPR055348">
    <property type="entry name" value="DctQ"/>
</dbReference>
<proteinExistence type="inferred from homology"/>
<dbReference type="PANTHER" id="PTHR35011:SF2">
    <property type="entry name" value="2,3-DIKETO-L-GULONATE TRAP TRANSPORTER SMALL PERMEASE PROTEIN YIAM"/>
    <property type="match status" value="1"/>
</dbReference>
<sequence>MLLIKFVDKLNKVMECLAGFALALMTAVVFVQVFVRFVLGELGIQASVPWTEELARYLMIWAIFIGAAVAARRVDSLAVEILIQVVPPSAGKILKLTAYLFVLVFYVCIFFVGLEMAQFGFSEKAPVLKVPMVYVYSAMSIGAALTILNTVTSLIDIYVNKKDILDTSDEEINAEVEAAIEDYKKNRKEIAV</sequence>
<evidence type="ECO:0000256" key="5">
    <source>
        <dbReference type="ARBA" id="ARBA00022692"/>
    </source>
</evidence>
<dbReference type="PATRIC" id="fig|162209.4.peg.4894"/>
<gene>
    <name evidence="10" type="ORF">IJ22_46530</name>
</gene>
<dbReference type="GO" id="GO:0022857">
    <property type="term" value="F:transmembrane transporter activity"/>
    <property type="evidence" value="ECO:0007669"/>
    <property type="project" value="TreeGrafter"/>
</dbReference>
<keyword evidence="7" id="KW-0472">Membrane</keyword>
<dbReference type="EMBL" id="CP013652">
    <property type="protein sequence ID" value="ALS24919.1"/>
    <property type="molecule type" value="Genomic_DNA"/>
</dbReference>
<dbReference type="Proteomes" id="UP000061660">
    <property type="component" value="Chromosome"/>
</dbReference>
<keyword evidence="6" id="KW-1133">Transmembrane helix</keyword>
<evidence type="ECO:0000259" key="9">
    <source>
        <dbReference type="Pfam" id="PF04290"/>
    </source>
</evidence>
<evidence type="ECO:0000313" key="10">
    <source>
        <dbReference type="EMBL" id="ALS24919.1"/>
    </source>
</evidence>
<evidence type="ECO:0000256" key="4">
    <source>
        <dbReference type="ARBA" id="ARBA00022519"/>
    </source>
</evidence>
<keyword evidence="11" id="KW-1185">Reference proteome</keyword>
<evidence type="ECO:0000256" key="1">
    <source>
        <dbReference type="ARBA" id="ARBA00004429"/>
    </source>
</evidence>
<dbReference type="GO" id="GO:0005886">
    <property type="term" value="C:plasma membrane"/>
    <property type="evidence" value="ECO:0007669"/>
    <property type="project" value="UniProtKB-SubCell"/>
</dbReference>
<feature type="domain" description="Tripartite ATP-independent periplasmic transporters DctQ component" evidence="9">
    <location>
        <begin position="25"/>
        <end position="156"/>
    </location>
</feature>
<name>A0A0U2VZM2_9BACL</name>
<evidence type="ECO:0000256" key="6">
    <source>
        <dbReference type="ARBA" id="ARBA00022989"/>
    </source>
</evidence>
<keyword evidence="3" id="KW-1003">Cell membrane</keyword>
<accession>A0A0U2VZM2</accession>
<evidence type="ECO:0000256" key="2">
    <source>
        <dbReference type="ARBA" id="ARBA00022448"/>
    </source>
</evidence>
<evidence type="ECO:0000256" key="3">
    <source>
        <dbReference type="ARBA" id="ARBA00022475"/>
    </source>
</evidence>
<dbReference type="OrthoDB" id="9815614at2"/>
<evidence type="ECO:0000256" key="8">
    <source>
        <dbReference type="ARBA" id="ARBA00038436"/>
    </source>
</evidence>
<comment type="similarity">
    <text evidence="8">Belongs to the TRAP transporter small permease family.</text>
</comment>
<keyword evidence="2" id="KW-0813">Transport</keyword>
<organism evidence="10 11">
    <name type="scientific">Paenibacillus naphthalenovorans</name>
    <dbReference type="NCBI Taxonomy" id="162209"/>
    <lineage>
        <taxon>Bacteria</taxon>
        <taxon>Bacillati</taxon>
        <taxon>Bacillota</taxon>
        <taxon>Bacilli</taxon>
        <taxon>Bacillales</taxon>
        <taxon>Paenibacillaceae</taxon>
        <taxon>Paenibacillus</taxon>
    </lineage>
</organism>
<dbReference type="PANTHER" id="PTHR35011">
    <property type="entry name" value="2,3-DIKETO-L-GULONATE TRAP TRANSPORTER SMALL PERMEASE PROTEIN YIAM"/>
    <property type="match status" value="1"/>
</dbReference>
<reference evidence="10 11" key="2">
    <citation type="journal article" date="2016" name="Genome Announc.">
        <title>Complete Genome Sequences of Two Interactive Moderate Thermophiles, Paenibacillus napthalenovorans 32O-Y and Paenibacillus sp. 32O-W.</title>
        <authorList>
            <person name="Butler R.R.III."/>
            <person name="Wang J."/>
            <person name="Stark B.C."/>
            <person name="Pombert J.F."/>
        </authorList>
    </citation>
    <scope>NUCLEOTIDE SEQUENCE [LARGE SCALE GENOMIC DNA]</scope>
    <source>
        <strain evidence="10 11">32O-Y</strain>
    </source>
</reference>
<keyword evidence="4" id="KW-0997">Cell inner membrane</keyword>
<dbReference type="AlphaFoldDB" id="A0A0U2VZM2"/>
<dbReference type="GO" id="GO:0015740">
    <property type="term" value="P:C4-dicarboxylate transport"/>
    <property type="evidence" value="ECO:0007669"/>
    <property type="project" value="TreeGrafter"/>
</dbReference>
<dbReference type="Pfam" id="PF04290">
    <property type="entry name" value="DctQ"/>
    <property type="match status" value="1"/>
</dbReference>
<reference evidence="11" key="1">
    <citation type="submission" date="2015-12" db="EMBL/GenBank/DDBJ databases">
        <title>Complete genome sequences of two moderately thermophilic Paenibacillus species.</title>
        <authorList>
            <person name="Butler R.III."/>
            <person name="Wang J."/>
            <person name="Stark B.C."/>
            <person name="Pombert J.-F."/>
        </authorList>
    </citation>
    <scope>NUCLEOTIDE SEQUENCE [LARGE SCALE GENOMIC DNA]</scope>
    <source>
        <strain evidence="11">32O-Y</strain>
    </source>
</reference>
<dbReference type="KEGG" id="pnp:IJ22_46530"/>
<evidence type="ECO:0000313" key="11">
    <source>
        <dbReference type="Proteomes" id="UP000061660"/>
    </source>
</evidence>
<keyword evidence="5" id="KW-0812">Transmembrane</keyword>
<comment type="subcellular location">
    <subcellularLocation>
        <location evidence="1">Cell inner membrane</location>
        <topology evidence="1">Multi-pass membrane protein</topology>
    </subcellularLocation>
</comment>
<dbReference type="RefSeq" id="WP_062410406.1">
    <property type="nucleotide sequence ID" value="NZ_BJCS01000014.1"/>
</dbReference>
<dbReference type="InterPro" id="IPR007387">
    <property type="entry name" value="TRAP_DctQ"/>
</dbReference>
<evidence type="ECO:0000256" key="7">
    <source>
        <dbReference type="ARBA" id="ARBA00023136"/>
    </source>
</evidence>
<protein>
    <submittedName>
        <fullName evidence="10">DctQ component of tripartite ATP-independent periplasmic transporter</fullName>
    </submittedName>
</protein>
<dbReference type="STRING" id="162209.IJ22_46530"/>